<evidence type="ECO:0000313" key="2">
    <source>
        <dbReference type="EMBL" id="SUA48162.1"/>
    </source>
</evidence>
<sequence length="49" mass="5240">MTGLAAHLFVSPATVKTHITNAFAEIGARNRADAVRYGYRHGLADPTAE</sequence>
<proteinExistence type="predicted"/>
<dbReference type="RefSeq" id="WP_218021847.1">
    <property type="nucleotide sequence ID" value="NZ_JAJFOE010000002.1"/>
</dbReference>
<dbReference type="InterPro" id="IPR036388">
    <property type="entry name" value="WH-like_DNA-bd_sf"/>
</dbReference>
<dbReference type="EMBL" id="UGRU01000001">
    <property type="protein sequence ID" value="SUA48162.1"/>
    <property type="molecule type" value="Genomic_DNA"/>
</dbReference>
<dbReference type="InterPro" id="IPR000792">
    <property type="entry name" value="Tscrpt_reg_LuxR_C"/>
</dbReference>
<dbReference type="GO" id="GO:0006355">
    <property type="term" value="P:regulation of DNA-templated transcription"/>
    <property type="evidence" value="ECO:0007669"/>
    <property type="project" value="InterPro"/>
</dbReference>
<evidence type="ECO:0000259" key="1">
    <source>
        <dbReference type="PROSITE" id="PS50043"/>
    </source>
</evidence>
<dbReference type="AlphaFoldDB" id="A0A378X4S9"/>
<name>A0A378X4S9_9NOCA</name>
<dbReference type="PROSITE" id="PS50043">
    <property type="entry name" value="HTH_LUXR_2"/>
    <property type="match status" value="1"/>
</dbReference>
<dbReference type="Gene3D" id="1.10.10.10">
    <property type="entry name" value="Winged helix-like DNA-binding domain superfamily/Winged helix DNA-binding domain"/>
    <property type="match status" value="1"/>
</dbReference>
<dbReference type="SUPFAM" id="SSF46894">
    <property type="entry name" value="C-terminal effector domain of the bipartite response regulators"/>
    <property type="match status" value="1"/>
</dbReference>
<gene>
    <name evidence="2" type="ORF">NCTC13184_06707</name>
</gene>
<dbReference type="InterPro" id="IPR016032">
    <property type="entry name" value="Sig_transdc_resp-reg_C-effctor"/>
</dbReference>
<organism evidence="2 3">
    <name type="scientific">Nocardia africana</name>
    <dbReference type="NCBI Taxonomy" id="134964"/>
    <lineage>
        <taxon>Bacteria</taxon>
        <taxon>Bacillati</taxon>
        <taxon>Actinomycetota</taxon>
        <taxon>Actinomycetes</taxon>
        <taxon>Mycobacteriales</taxon>
        <taxon>Nocardiaceae</taxon>
        <taxon>Nocardia</taxon>
    </lineage>
</organism>
<dbReference type="Proteomes" id="UP000255082">
    <property type="component" value="Unassembled WGS sequence"/>
</dbReference>
<feature type="domain" description="HTH luxR-type" evidence="1">
    <location>
        <begin position="1"/>
        <end position="42"/>
    </location>
</feature>
<evidence type="ECO:0000313" key="3">
    <source>
        <dbReference type="Proteomes" id="UP000255082"/>
    </source>
</evidence>
<dbReference type="GO" id="GO:0003677">
    <property type="term" value="F:DNA binding"/>
    <property type="evidence" value="ECO:0007669"/>
    <property type="project" value="InterPro"/>
</dbReference>
<reference evidence="2 3" key="1">
    <citation type="submission" date="2018-06" db="EMBL/GenBank/DDBJ databases">
        <authorList>
            <consortium name="Pathogen Informatics"/>
            <person name="Doyle S."/>
        </authorList>
    </citation>
    <scope>NUCLEOTIDE SEQUENCE [LARGE SCALE GENOMIC DNA]</scope>
    <source>
        <strain evidence="2 3">NCTC13184</strain>
    </source>
</reference>
<protein>
    <submittedName>
        <fullName evidence="2">Bacterial regulatory proteins, luxR family</fullName>
    </submittedName>
</protein>
<accession>A0A378X4S9</accession>
<dbReference type="Pfam" id="PF00196">
    <property type="entry name" value="GerE"/>
    <property type="match status" value="1"/>
</dbReference>